<dbReference type="GO" id="GO:0003824">
    <property type="term" value="F:catalytic activity"/>
    <property type="evidence" value="ECO:0007669"/>
    <property type="project" value="InterPro"/>
</dbReference>
<evidence type="ECO:0000313" key="4">
    <source>
        <dbReference type="Proteomes" id="UP000663828"/>
    </source>
</evidence>
<gene>
    <name evidence="3" type="ORF">XAT740_LOCUS43889</name>
</gene>
<dbReference type="Gene3D" id="3.60.10.10">
    <property type="entry name" value="Endonuclease/exonuclease/phosphatase"/>
    <property type="match status" value="1"/>
</dbReference>
<evidence type="ECO:0000256" key="1">
    <source>
        <dbReference type="SAM" id="MobiDB-lite"/>
    </source>
</evidence>
<dbReference type="AlphaFoldDB" id="A0A815Y0U4"/>
<reference evidence="3" key="1">
    <citation type="submission" date="2021-02" db="EMBL/GenBank/DDBJ databases">
        <authorList>
            <person name="Nowell W R."/>
        </authorList>
    </citation>
    <scope>NUCLEOTIDE SEQUENCE</scope>
</reference>
<accession>A0A815Y0U4</accession>
<dbReference type="Proteomes" id="UP000663828">
    <property type="component" value="Unassembled WGS sequence"/>
</dbReference>
<dbReference type="SUPFAM" id="SSF56219">
    <property type="entry name" value="DNase I-like"/>
    <property type="match status" value="1"/>
</dbReference>
<dbReference type="EMBL" id="CAJNOR010005483">
    <property type="protein sequence ID" value="CAF1564264.1"/>
    <property type="molecule type" value="Genomic_DNA"/>
</dbReference>
<name>A0A815Y0U4_ADIRI</name>
<dbReference type="InterPro" id="IPR000477">
    <property type="entry name" value="RT_dom"/>
</dbReference>
<dbReference type="Pfam" id="PF14529">
    <property type="entry name" value="Exo_endo_phos_2"/>
    <property type="match status" value="1"/>
</dbReference>
<dbReference type="CDD" id="cd09076">
    <property type="entry name" value="L1-EN"/>
    <property type="match status" value="1"/>
</dbReference>
<dbReference type="CDD" id="cd01650">
    <property type="entry name" value="RT_nLTR_like"/>
    <property type="match status" value="1"/>
</dbReference>
<dbReference type="InterPro" id="IPR036691">
    <property type="entry name" value="Endo/exonu/phosph_ase_sf"/>
</dbReference>
<protein>
    <recommendedName>
        <fullName evidence="2">Reverse transcriptase domain-containing protein</fullName>
    </recommendedName>
</protein>
<evidence type="ECO:0000259" key="2">
    <source>
        <dbReference type="PROSITE" id="PS50878"/>
    </source>
</evidence>
<dbReference type="PROSITE" id="PS50878">
    <property type="entry name" value="RT_POL"/>
    <property type="match status" value="1"/>
</dbReference>
<comment type="caution">
    <text evidence="3">The sequence shown here is derived from an EMBL/GenBank/DDBJ whole genome shotgun (WGS) entry which is preliminary data.</text>
</comment>
<proteinExistence type="predicted"/>
<feature type="domain" description="Reverse transcriptase" evidence="2">
    <location>
        <begin position="579"/>
        <end position="847"/>
    </location>
</feature>
<dbReference type="SUPFAM" id="SSF56672">
    <property type="entry name" value="DNA/RNA polymerases"/>
    <property type="match status" value="1"/>
</dbReference>
<keyword evidence="4" id="KW-1185">Reference proteome</keyword>
<dbReference type="InterPro" id="IPR043502">
    <property type="entry name" value="DNA/RNA_pol_sf"/>
</dbReference>
<dbReference type="PANTHER" id="PTHR47027">
    <property type="entry name" value="REVERSE TRANSCRIPTASE DOMAIN-CONTAINING PROTEIN"/>
    <property type="match status" value="1"/>
</dbReference>
<organism evidence="3 4">
    <name type="scientific">Adineta ricciae</name>
    <name type="common">Rotifer</name>
    <dbReference type="NCBI Taxonomy" id="249248"/>
    <lineage>
        <taxon>Eukaryota</taxon>
        <taxon>Metazoa</taxon>
        <taxon>Spiralia</taxon>
        <taxon>Gnathifera</taxon>
        <taxon>Rotifera</taxon>
        <taxon>Eurotatoria</taxon>
        <taxon>Bdelloidea</taxon>
        <taxon>Adinetida</taxon>
        <taxon>Adinetidae</taxon>
        <taxon>Adineta</taxon>
    </lineage>
</organism>
<feature type="compositionally biased region" description="Basic residues" evidence="1">
    <location>
        <begin position="60"/>
        <end position="71"/>
    </location>
</feature>
<feature type="compositionally biased region" description="Polar residues" evidence="1">
    <location>
        <begin position="1"/>
        <end position="19"/>
    </location>
</feature>
<evidence type="ECO:0000313" key="3">
    <source>
        <dbReference type="EMBL" id="CAF1564264.1"/>
    </source>
</evidence>
<sequence>MRASGGRSNIGTRRSTGSNPKKLREPTTNHQQEASDDLAKHPSTYGGKARCPKGTFSTNNHRKRQQQRKYKTNIGTWNVTSLNGKEVEVVEEAQKYHLDILGISSTKRKGKGSITLNNGWQLYYSGVDTTTFAQAGVAILVNPRLIDSIIEWKPIDERVVLIRLQLKRTTATIIQIYAPNNEADYSTFLDVVFTTIENVPMTDSIFLIGDFNAHVGSDSQTWDGVIGPNGDQDINNQGKQLLDFCSNSGLSIMNTFFQHKNIHKYTWYKSGGQITQRSLIDFVITSDNIKRKVMDVRVKRGAELSTDHHLVVCIVQLTTNTPKQRTQAKNLCRIKWEALGDAEIKEKFAKTVDQKYSQLPTYEGDSELEWLLFRTAILGAAADTCGVKRIGSTNGQKRTAWWTEEIRKVVNQKKAAYKKWIQQPTSNNWQNYKQIRENVKKVVSEAKTKSWEDFGHQMESNYHTASKVFWQTIRRLRKGGLKQTRSIKNADGELLTSEEDILERWKQYFAELYNPTNNHGNTINQATSGDPNGITLGEVSLAIKSLKSGKAAGIDEIRPEMLKALKDGGIRWLTRICGVVWKSGEAPNDWQTGIVVPIFKKGDQRDCSNYRGITLLSLPGKVFARIIERRCRQIVEPQIQENQCGFRAGRSTVDQIFTLQQTIEKSWEYAKPIYALFIDLEKAYDRVPRNILWNVLKEYGIRNQLLSAIQSLYKNCQSCVRINGSKSDYFQVQVGLRQGCVLSPLLFVIYMDKISRTSASSTCVQIGNVKVDSLLFADDIARLATSENNLQMALNKFDKVCLDYGMKISEKKTEVMMISRDIRQVNLHINNSPLNQVSSFKYLGVQFSSDGRQEGEIDRRIGASSGVLRTLYRSVVTKTELSKKTKIAIFKSVYRPTLIYGHEHWVLTEKLRSRIQAAEMRFLRRISGLTIRDKIRSTNIRESLQVEPLLQHIERSQLRWLGHVIRMPHNRLPYQVFEAKPIGRRPVGRPRTSWRKYMEKLCLERLNLRWPAVQQAATDRIRWKQLLNALIPQPARTRGRR</sequence>
<dbReference type="PANTHER" id="PTHR47027:SF30">
    <property type="entry name" value="THAP-TYPE DOMAIN-CONTAINING PROTEIN"/>
    <property type="match status" value="1"/>
</dbReference>
<feature type="region of interest" description="Disordered" evidence="1">
    <location>
        <begin position="1"/>
        <end position="71"/>
    </location>
</feature>
<dbReference type="Pfam" id="PF00078">
    <property type="entry name" value="RVT_1"/>
    <property type="match status" value="1"/>
</dbReference>
<dbReference type="InterPro" id="IPR005135">
    <property type="entry name" value="Endo/exonuclease/phosphatase"/>
</dbReference>